<dbReference type="PANTHER" id="PTHR30136">
    <property type="entry name" value="HELIX-TURN-HELIX TRANSCRIPTIONAL REGULATOR, ICLR FAMILY"/>
    <property type="match status" value="1"/>
</dbReference>
<dbReference type="Pfam" id="PF01614">
    <property type="entry name" value="IclR_C"/>
    <property type="match status" value="1"/>
</dbReference>
<evidence type="ECO:0000256" key="3">
    <source>
        <dbReference type="ARBA" id="ARBA00023125"/>
    </source>
</evidence>
<comment type="caution">
    <text evidence="9">The sequence shown here is derived from an EMBL/GenBank/DDBJ whole genome shotgun (WGS) entry which is preliminary data.</text>
</comment>
<evidence type="ECO:0000313" key="9">
    <source>
        <dbReference type="EMBL" id="RZT62718.1"/>
    </source>
</evidence>
<organism evidence="9 10">
    <name type="scientific">Leucobacter luti</name>
    <dbReference type="NCBI Taxonomy" id="340320"/>
    <lineage>
        <taxon>Bacteria</taxon>
        <taxon>Bacillati</taxon>
        <taxon>Actinomycetota</taxon>
        <taxon>Actinomycetes</taxon>
        <taxon>Micrococcales</taxon>
        <taxon>Microbacteriaceae</taxon>
        <taxon>Leucobacter</taxon>
    </lineage>
</organism>
<evidence type="ECO:0000259" key="8">
    <source>
        <dbReference type="PROSITE" id="PS51078"/>
    </source>
</evidence>
<keyword evidence="10" id="KW-1185">Reference proteome</keyword>
<evidence type="ECO:0000256" key="2">
    <source>
        <dbReference type="ARBA" id="ARBA00023015"/>
    </source>
</evidence>
<dbReference type="GO" id="GO:0045892">
    <property type="term" value="P:negative regulation of DNA-templated transcription"/>
    <property type="evidence" value="ECO:0007669"/>
    <property type="project" value="TreeGrafter"/>
</dbReference>
<dbReference type="GO" id="GO:0003700">
    <property type="term" value="F:DNA-binding transcription factor activity"/>
    <property type="evidence" value="ECO:0007669"/>
    <property type="project" value="TreeGrafter"/>
</dbReference>
<name>A0A4Q7TSM3_9MICO</name>
<dbReference type="PANTHER" id="PTHR30136:SF24">
    <property type="entry name" value="HTH-TYPE TRANSCRIPTIONAL REPRESSOR ALLR"/>
    <property type="match status" value="1"/>
</dbReference>
<dbReference type="SUPFAM" id="SSF46785">
    <property type="entry name" value="Winged helix' DNA-binding domain"/>
    <property type="match status" value="1"/>
</dbReference>
<dbReference type="SMART" id="SM00346">
    <property type="entry name" value="HTH_ICLR"/>
    <property type="match status" value="1"/>
</dbReference>
<dbReference type="FunFam" id="1.10.10.10:FF:000056">
    <property type="entry name" value="IclR family transcriptional regulator"/>
    <property type="match status" value="1"/>
</dbReference>
<dbReference type="GO" id="GO:0006071">
    <property type="term" value="P:glycerol metabolic process"/>
    <property type="evidence" value="ECO:0007669"/>
    <property type="project" value="UniProtKB-KW"/>
</dbReference>
<dbReference type="PROSITE" id="PS51078">
    <property type="entry name" value="ICLR_ED"/>
    <property type="match status" value="1"/>
</dbReference>
<evidence type="ECO:0000259" key="7">
    <source>
        <dbReference type="PROSITE" id="PS51077"/>
    </source>
</evidence>
<keyword evidence="1" id="KW-0319">Glycerol metabolism</keyword>
<proteinExistence type="predicted"/>
<dbReference type="InterPro" id="IPR050707">
    <property type="entry name" value="HTH_MetabolicPath_Reg"/>
</dbReference>
<sequence length="262" mass="27395">MRNPDPRAAPATAATPVPAGAGQVQSVARAFGVLEVLAEADAALPLAEIAARAGLAVPTAHRLLRTLVELGAARQLDTRDYALGPRLIGLGERATPPLAESARGALVRLEDIAQETANLAVLDGDLVAYVAQVPSRHRMRMFTEVGRRVLPHASGVGKAMLATLPERRVREILDRTGLPAYTPTTLPSADAVIADLRETRRRGFAIDDGEQEVGVRCIAVAVPGAVPPAALSISGPSARMTDAIVERAVAELTRAARELGAA</sequence>
<evidence type="ECO:0000256" key="5">
    <source>
        <dbReference type="ARBA" id="ARBA00058938"/>
    </source>
</evidence>
<dbReference type="EMBL" id="SHKI01000006">
    <property type="protein sequence ID" value="RZT62718.1"/>
    <property type="molecule type" value="Genomic_DNA"/>
</dbReference>
<comment type="function">
    <text evidence="5">May be an activator protein for the gylABX operon.</text>
</comment>
<dbReference type="OrthoDB" id="8479143at2"/>
<dbReference type="Gene3D" id="3.30.450.40">
    <property type="match status" value="1"/>
</dbReference>
<dbReference type="InterPro" id="IPR029016">
    <property type="entry name" value="GAF-like_dom_sf"/>
</dbReference>
<dbReference type="InterPro" id="IPR036388">
    <property type="entry name" value="WH-like_DNA-bd_sf"/>
</dbReference>
<keyword evidence="2" id="KW-0805">Transcription regulation</keyword>
<evidence type="ECO:0000256" key="6">
    <source>
        <dbReference type="ARBA" id="ARBA00070406"/>
    </source>
</evidence>
<dbReference type="InterPro" id="IPR014757">
    <property type="entry name" value="Tscrpt_reg_IclR_C"/>
</dbReference>
<dbReference type="RefSeq" id="WP_130454596.1">
    <property type="nucleotide sequence ID" value="NZ_QYAG01000002.1"/>
</dbReference>
<evidence type="ECO:0000256" key="1">
    <source>
        <dbReference type="ARBA" id="ARBA00022798"/>
    </source>
</evidence>
<keyword evidence="3" id="KW-0238">DNA-binding</keyword>
<evidence type="ECO:0000313" key="10">
    <source>
        <dbReference type="Proteomes" id="UP000291832"/>
    </source>
</evidence>
<protein>
    <recommendedName>
        <fullName evidence="6">Glycerol operon regulatory protein</fullName>
    </recommendedName>
</protein>
<dbReference type="Gene3D" id="1.10.10.10">
    <property type="entry name" value="Winged helix-like DNA-binding domain superfamily/Winged helix DNA-binding domain"/>
    <property type="match status" value="1"/>
</dbReference>
<dbReference type="SUPFAM" id="SSF55781">
    <property type="entry name" value="GAF domain-like"/>
    <property type="match status" value="1"/>
</dbReference>
<dbReference type="InterPro" id="IPR036390">
    <property type="entry name" value="WH_DNA-bd_sf"/>
</dbReference>
<feature type="domain" description="HTH iclR-type" evidence="7">
    <location>
        <begin position="24"/>
        <end position="85"/>
    </location>
</feature>
<keyword evidence="4" id="KW-0804">Transcription</keyword>
<dbReference type="GO" id="GO:0003677">
    <property type="term" value="F:DNA binding"/>
    <property type="evidence" value="ECO:0007669"/>
    <property type="project" value="UniProtKB-KW"/>
</dbReference>
<dbReference type="PROSITE" id="PS51077">
    <property type="entry name" value="HTH_ICLR"/>
    <property type="match status" value="1"/>
</dbReference>
<gene>
    <name evidence="9" type="ORF">EV139_2419</name>
</gene>
<evidence type="ECO:0000256" key="4">
    <source>
        <dbReference type="ARBA" id="ARBA00023163"/>
    </source>
</evidence>
<dbReference type="Pfam" id="PF09339">
    <property type="entry name" value="HTH_IclR"/>
    <property type="match status" value="1"/>
</dbReference>
<accession>A0A4Q7TSM3</accession>
<dbReference type="InterPro" id="IPR005471">
    <property type="entry name" value="Tscrpt_reg_IclR_N"/>
</dbReference>
<feature type="domain" description="IclR-ED" evidence="8">
    <location>
        <begin position="86"/>
        <end position="262"/>
    </location>
</feature>
<reference evidence="9 10" key="1">
    <citation type="journal article" date="2015" name="Stand. Genomic Sci.">
        <title>Genomic Encyclopedia of Bacterial and Archaeal Type Strains, Phase III: the genomes of soil and plant-associated and newly described type strains.</title>
        <authorList>
            <person name="Whitman W.B."/>
            <person name="Woyke T."/>
            <person name="Klenk H.P."/>
            <person name="Zhou Y."/>
            <person name="Lilburn T.G."/>
            <person name="Beck B.J."/>
            <person name="De Vos P."/>
            <person name="Vandamme P."/>
            <person name="Eisen J.A."/>
            <person name="Garrity G."/>
            <person name="Hugenholtz P."/>
            <person name="Kyrpides N.C."/>
        </authorList>
    </citation>
    <scope>NUCLEOTIDE SEQUENCE [LARGE SCALE GENOMIC DNA]</scope>
    <source>
        <strain evidence="9 10">RF6</strain>
    </source>
</reference>
<dbReference type="AlphaFoldDB" id="A0A4Q7TSM3"/>
<dbReference type="Proteomes" id="UP000291832">
    <property type="component" value="Unassembled WGS sequence"/>
</dbReference>